<protein>
    <recommendedName>
        <fullName evidence="8">Indole-3-glycerol phosphate synthase</fullName>
        <shortName evidence="8">IGPS</shortName>
        <ecNumber evidence="8">4.1.1.48</ecNumber>
    </recommendedName>
</protein>
<reference evidence="10 11" key="1">
    <citation type="submission" date="2014-04" db="EMBL/GenBank/DDBJ databases">
        <title>Marinobacterium kochiensis sp. nov., isolated from sediment sample collected from Kochi backwaters in Kerala, India.</title>
        <authorList>
            <person name="Singh A."/>
            <person name="Pinnaka A.K."/>
        </authorList>
    </citation>
    <scope>NUCLEOTIDE SEQUENCE [LARGE SCALE GENOMIC DNA]</scope>
    <source>
        <strain evidence="10 11">AK27</strain>
    </source>
</reference>
<evidence type="ECO:0000256" key="6">
    <source>
        <dbReference type="ARBA" id="ARBA00023141"/>
    </source>
</evidence>
<dbReference type="Pfam" id="PF00218">
    <property type="entry name" value="IGPS"/>
    <property type="match status" value="1"/>
</dbReference>
<dbReference type="InterPro" id="IPR013798">
    <property type="entry name" value="Indole-3-glycerol_P_synth_dom"/>
</dbReference>
<dbReference type="InterPro" id="IPR045186">
    <property type="entry name" value="Indole-3-glycerol_P_synth"/>
</dbReference>
<dbReference type="STRING" id="1232683.ADIMK_0442"/>
<keyword evidence="5 8" id="KW-0822">Tryptophan biosynthesis</keyword>
<name>A0A081G3Y0_9GAMM</name>
<keyword evidence="11" id="KW-1185">Reference proteome</keyword>
<accession>A0A081G3Y0</accession>
<dbReference type="GO" id="GO:0004640">
    <property type="term" value="F:phosphoribosylanthranilate isomerase activity"/>
    <property type="evidence" value="ECO:0007669"/>
    <property type="project" value="TreeGrafter"/>
</dbReference>
<evidence type="ECO:0000259" key="9">
    <source>
        <dbReference type="Pfam" id="PF00218"/>
    </source>
</evidence>
<dbReference type="GO" id="GO:0004425">
    <property type="term" value="F:indole-3-glycerol-phosphate synthase activity"/>
    <property type="evidence" value="ECO:0007669"/>
    <property type="project" value="UniProtKB-UniRule"/>
</dbReference>
<dbReference type="EMBL" id="JMQN01000011">
    <property type="protein sequence ID" value="KEA65485.1"/>
    <property type="molecule type" value="Genomic_DNA"/>
</dbReference>
<dbReference type="PANTHER" id="PTHR22854:SF2">
    <property type="entry name" value="INDOLE-3-GLYCEROL-PHOSPHATE SYNTHASE"/>
    <property type="match status" value="1"/>
</dbReference>
<dbReference type="Gene3D" id="3.20.20.70">
    <property type="entry name" value="Aldolase class I"/>
    <property type="match status" value="1"/>
</dbReference>
<keyword evidence="3 8" id="KW-0028">Amino-acid biosynthesis</keyword>
<comment type="similarity">
    <text evidence="8">Belongs to the TrpC family.</text>
</comment>
<dbReference type="SUPFAM" id="SSF51366">
    <property type="entry name" value="Ribulose-phoshate binding barrel"/>
    <property type="match status" value="1"/>
</dbReference>
<evidence type="ECO:0000256" key="7">
    <source>
        <dbReference type="ARBA" id="ARBA00023239"/>
    </source>
</evidence>
<evidence type="ECO:0000313" key="10">
    <source>
        <dbReference type="EMBL" id="KEA65485.1"/>
    </source>
</evidence>
<comment type="catalytic activity">
    <reaction evidence="1 8">
        <text>1-(2-carboxyphenylamino)-1-deoxy-D-ribulose 5-phosphate + H(+) = (1S,2R)-1-C-(indol-3-yl)glycerol 3-phosphate + CO2 + H2O</text>
        <dbReference type="Rhea" id="RHEA:23476"/>
        <dbReference type="ChEBI" id="CHEBI:15377"/>
        <dbReference type="ChEBI" id="CHEBI:15378"/>
        <dbReference type="ChEBI" id="CHEBI:16526"/>
        <dbReference type="ChEBI" id="CHEBI:58613"/>
        <dbReference type="ChEBI" id="CHEBI:58866"/>
        <dbReference type="EC" id="4.1.1.48"/>
    </reaction>
</comment>
<keyword evidence="4 8" id="KW-0210">Decarboxylase</keyword>
<dbReference type="NCBIfam" id="NF001370">
    <property type="entry name" value="PRK00278.1-2"/>
    <property type="match status" value="1"/>
</dbReference>
<evidence type="ECO:0000313" key="11">
    <source>
        <dbReference type="Proteomes" id="UP000028252"/>
    </source>
</evidence>
<dbReference type="Proteomes" id="UP000028252">
    <property type="component" value="Unassembled WGS sequence"/>
</dbReference>
<feature type="domain" description="Indole-3-glycerol phosphate synthase" evidence="9">
    <location>
        <begin position="13"/>
        <end position="272"/>
    </location>
</feature>
<dbReference type="PATRIC" id="fig|1232683.4.peg.436"/>
<dbReference type="FunFam" id="3.20.20.70:FF:000024">
    <property type="entry name" value="Indole-3-glycerol phosphate synthase"/>
    <property type="match status" value="1"/>
</dbReference>
<evidence type="ECO:0000256" key="5">
    <source>
        <dbReference type="ARBA" id="ARBA00022822"/>
    </source>
</evidence>
<dbReference type="HAMAP" id="MF_00134_A">
    <property type="entry name" value="IGPS_A"/>
    <property type="match status" value="1"/>
</dbReference>
<dbReference type="InterPro" id="IPR013785">
    <property type="entry name" value="Aldolase_TIM"/>
</dbReference>
<dbReference type="UniPathway" id="UPA00035">
    <property type="reaction ID" value="UER00043"/>
</dbReference>
<dbReference type="NCBIfam" id="NF001373">
    <property type="entry name" value="PRK00278.1-6"/>
    <property type="match status" value="1"/>
</dbReference>
<evidence type="ECO:0000256" key="2">
    <source>
        <dbReference type="ARBA" id="ARBA00004696"/>
    </source>
</evidence>
<comment type="caution">
    <text evidence="10">The sequence shown here is derived from an EMBL/GenBank/DDBJ whole genome shotgun (WGS) entry which is preliminary data.</text>
</comment>
<proteinExistence type="inferred from homology"/>
<dbReference type="GO" id="GO:0000162">
    <property type="term" value="P:L-tryptophan biosynthetic process"/>
    <property type="evidence" value="ECO:0007669"/>
    <property type="project" value="UniProtKB-UniRule"/>
</dbReference>
<organism evidence="10 11">
    <name type="scientific">Marinobacterium lacunae</name>
    <dbReference type="NCBI Taxonomy" id="1232683"/>
    <lineage>
        <taxon>Bacteria</taxon>
        <taxon>Pseudomonadati</taxon>
        <taxon>Pseudomonadota</taxon>
        <taxon>Gammaproteobacteria</taxon>
        <taxon>Oceanospirillales</taxon>
        <taxon>Oceanospirillaceae</taxon>
        <taxon>Marinobacterium</taxon>
    </lineage>
</organism>
<dbReference type="InterPro" id="IPR001468">
    <property type="entry name" value="Indole-3-GlycerolPSynthase_CS"/>
</dbReference>
<sequence>MSGQIMNDTPTVLKKIIARKHEEIEARASKVSISDLSDRIRARLGTDSDPRGFVASLQKSLSEGRSAVIAEVKKASPSKGVIRDPFHPAEIARSYEQGGASCLSVLTDVDFFQGSDEYLMEARAACSLPVIRKDFIVEPYQVYEARAIGADCILLIVAALTDAKMAELNKLAHSLGMDVLIEVHNEEELKRSLPLGNTLVGINNRNLHTFEVSLEHTYSLLSMIPEDRIVVTESGIHTPEDVAAMRGCGVNAFLVGEAFMRAPEPGQKLAELFK</sequence>
<dbReference type="HAMAP" id="MF_00134_B">
    <property type="entry name" value="IGPS_B"/>
    <property type="match status" value="1"/>
</dbReference>
<evidence type="ECO:0000256" key="3">
    <source>
        <dbReference type="ARBA" id="ARBA00022605"/>
    </source>
</evidence>
<dbReference type="PANTHER" id="PTHR22854">
    <property type="entry name" value="TRYPTOPHAN BIOSYNTHESIS PROTEIN"/>
    <property type="match status" value="1"/>
</dbReference>
<dbReference type="AlphaFoldDB" id="A0A081G3Y0"/>
<dbReference type="EC" id="4.1.1.48" evidence="8"/>
<keyword evidence="6 8" id="KW-0057">Aromatic amino acid biosynthesis</keyword>
<dbReference type="PROSITE" id="PS00614">
    <property type="entry name" value="IGPS"/>
    <property type="match status" value="1"/>
</dbReference>
<dbReference type="InterPro" id="IPR011060">
    <property type="entry name" value="RibuloseP-bd_barrel"/>
</dbReference>
<dbReference type="NCBIfam" id="NF001377">
    <property type="entry name" value="PRK00278.2-4"/>
    <property type="match status" value="1"/>
</dbReference>
<evidence type="ECO:0000256" key="1">
    <source>
        <dbReference type="ARBA" id="ARBA00001633"/>
    </source>
</evidence>
<gene>
    <name evidence="8" type="primary">trpC</name>
    <name evidence="10" type="ORF">ADIMK_0442</name>
</gene>
<dbReference type="CDD" id="cd00331">
    <property type="entry name" value="IGPS"/>
    <property type="match status" value="1"/>
</dbReference>
<keyword evidence="7 8" id="KW-0456">Lyase</keyword>
<comment type="pathway">
    <text evidence="2 8">Amino-acid biosynthesis; L-tryptophan biosynthesis; L-tryptophan from chorismate: step 4/5.</text>
</comment>
<evidence type="ECO:0000256" key="8">
    <source>
        <dbReference type="HAMAP-Rule" id="MF_00134"/>
    </source>
</evidence>
<dbReference type="eggNOG" id="COG0134">
    <property type="taxonomic scope" value="Bacteria"/>
</dbReference>
<evidence type="ECO:0000256" key="4">
    <source>
        <dbReference type="ARBA" id="ARBA00022793"/>
    </source>
</evidence>